<evidence type="ECO:0000313" key="1">
    <source>
        <dbReference type="EMBL" id="AQP43481.1"/>
    </source>
</evidence>
<dbReference type="OrthoDB" id="4964594at2"/>
<dbReference type="KEGG" id="tfl:RPIT_00490"/>
<proteinExistence type="predicted"/>
<dbReference type="STRING" id="1610493.RPIT_00490"/>
<evidence type="ECO:0000313" key="2">
    <source>
        <dbReference type="Proteomes" id="UP000188324"/>
    </source>
</evidence>
<keyword evidence="2" id="KW-1185">Reference proteome</keyword>
<dbReference type="RefSeq" id="WP_077339451.1">
    <property type="nucleotide sequence ID" value="NZ_CP019605.1"/>
</dbReference>
<gene>
    <name evidence="1" type="ORF">RPIT_00490</name>
</gene>
<name>A0A1Q2CBK0_9ACTN</name>
<sequence length="198" mass="21189">MLISVEEGVLDEYLVVATPQEYDGSPGVNTFRMDYAPRSVHPDRLALAAYLLFRPWASGPLQLPSPVSPALAEAIAALHAVCSVQPGPVDLTPRTGPPGRRPLRLAWRTDHSSEPPPGGMTVNLLRSDEASGALRTAQSVWLPSNAFMLAETEARELDVALAIGCLLAGDLDVRELHLPVAVPEPLSRLLHRAGLSLA</sequence>
<dbReference type="EMBL" id="CP019605">
    <property type="protein sequence ID" value="AQP43481.1"/>
    <property type="molecule type" value="Genomic_DNA"/>
</dbReference>
<dbReference type="Proteomes" id="UP000188324">
    <property type="component" value="Chromosome"/>
</dbReference>
<organism evidence="1 2">
    <name type="scientific">Tessaracoccus flavus</name>
    <dbReference type="NCBI Taxonomy" id="1610493"/>
    <lineage>
        <taxon>Bacteria</taxon>
        <taxon>Bacillati</taxon>
        <taxon>Actinomycetota</taxon>
        <taxon>Actinomycetes</taxon>
        <taxon>Propionibacteriales</taxon>
        <taxon>Propionibacteriaceae</taxon>
        <taxon>Tessaracoccus</taxon>
    </lineage>
</organism>
<accession>A0A1Q2CBK0</accession>
<protein>
    <submittedName>
        <fullName evidence="1">Uncharacterized protein</fullName>
    </submittedName>
</protein>
<dbReference type="AlphaFoldDB" id="A0A1Q2CBK0"/>
<reference evidence="1 2" key="1">
    <citation type="journal article" date="2016" name="Int. J. Syst. Evol. Microbiol.">
        <title>Tessaracoccus flavus sp. nov., isolated from the drainage system of a lindane-producing factory.</title>
        <authorList>
            <person name="Kumari R."/>
            <person name="Singh P."/>
            <person name="Schumann P."/>
            <person name="Lal R."/>
        </authorList>
    </citation>
    <scope>NUCLEOTIDE SEQUENCE [LARGE SCALE GENOMIC DNA]</scope>
    <source>
        <strain evidence="1 2">RP1T</strain>
    </source>
</reference>